<feature type="region of interest" description="Disordered" evidence="1">
    <location>
        <begin position="399"/>
        <end position="421"/>
    </location>
</feature>
<keyword evidence="2" id="KW-1133">Transmembrane helix</keyword>
<reference evidence="3 4" key="1">
    <citation type="submission" date="2015-05" db="EMBL/GenBank/DDBJ databases">
        <authorList>
            <person name="Wang D.B."/>
            <person name="Wang M."/>
        </authorList>
    </citation>
    <scope>NUCLEOTIDE SEQUENCE [LARGE SCALE GENOMIC DNA]</scope>
    <source>
        <strain evidence="3">VL1</strain>
    </source>
</reference>
<gene>
    <name evidence="3" type="ORF">BN1708_015363</name>
</gene>
<feature type="transmembrane region" description="Helical" evidence="2">
    <location>
        <begin position="714"/>
        <end position="733"/>
    </location>
</feature>
<keyword evidence="2" id="KW-0812">Transmembrane</keyword>
<dbReference type="Proteomes" id="UP000044602">
    <property type="component" value="Unassembled WGS sequence"/>
</dbReference>
<feature type="compositionally biased region" description="Polar residues" evidence="1">
    <location>
        <begin position="33"/>
        <end position="45"/>
    </location>
</feature>
<feature type="compositionally biased region" description="Basic and acidic residues" evidence="1">
    <location>
        <begin position="1"/>
        <end position="19"/>
    </location>
</feature>
<dbReference type="STRING" id="100787.A0A0G4M3M3"/>
<feature type="transmembrane region" description="Helical" evidence="2">
    <location>
        <begin position="931"/>
        <end position="954"/>
    </location>
</feature>
<accession>A0A0G4M3M3</accession>
<keyword evidence="4" id="KW-1185">Reference proteome</keyword>
<proteinExistence type="predicted"/>
<evidence type="ECO:0000256" key="2">
    <source>
        <dbReference type="SAM" id="Phobius"/>
    </source>
</evidence>
<feature type="compositionally biased region" description="Polar residues" evidence="1">
    <location>
        <begin position="77"/>
        <end position="88"/>
    </location>
</feature>
<dbReference type="EMBL" id="CVQH01020896">
    <property type="protein sequence ID" value="CRK28884.1"/>
    <property type="molecule type" value="Genomic_DNA"/>
</dbReference>
<dbReference type="PANTHER" id="PTHR39470:SF1">
    <property type="entry name" value="CHORISMATE SYNTHASE PROTEIN"/>
    <property type="match status" value="1"/>
</dbReference>
<protein>
    <submittedName>
        <fullName evidence="3">Uncharacterized protein</fullName>
    </submittedName>
</protein>
<feature type="compositionally biased region" description="Acidic residues" evidence="1">
    <location>
        <begin position="400"/>
        <end position="421"/>
    </location>
</feature>
<evidence type="ECO:0000313" key="3">
    <source>
        <dbReference type="EMBL" id="CRK28884.1"/>
    </source>
</evidence>
<feature type="compositionally biased region" description="Basic and acidic residues" evidence="1">
    <location>
        <begin position="62"/>
        <end position="73"/>
    </location>
</feature>
<feature type="non-terminal residue" evidence="3">
    <location>
        <position position="1"/>
    </location>
</feature>
<feature type="transmembrane region" description="Helical" evidence="2">
    <location>
        <begin position="966"/>
        <end position="988"/>
    </location>
</feature>
<keyword evidence="2" id="KW-0472">Membrane</keyword>
<feature type="region of interest" description="Disordered" evidence="1">
    <location>
        <begin position="1"/>
        <end position="99"/>
    </location>
</feature>
<organism evidence="3 4">
    <name type="scientific">Verticillium longisporum</name>
    <name type="common">Verticillium dahliae var. longisporum</name>
    <dbReference type="NCBI Taxonomy" id="100787"/>
    <lineage>
        <taxon>Eukaryota</taxon>
        <taxon>Fungi</taxon>
        <taxon>Dikarya</taxon>
        <taxon>Ascomycota</taxon>
        <taxon>Pezizomycotina</taxon>
        <taxon>Sordariomycetes</taxon>
        <taxon>Hypocreomycetidae</taxon>
        <taxon>Glomerellales</taxon>
        <taxon>Plectosphaerellaceae</taxon>
        <taxon>Verticillium</taxon>
    </lineage>
</organism>
<name>A0A0G4M3M3_VERLO</name>
<feature type="transmembrane region" description="Helical" evidence="2">
    <location>
        <begin position="1008"/>
        <end position="1030"/>
    </location>
</feature>
<dbReference type="PANTHER" id="PTHR39470">
    <property type="entry name" value="CHROMOSOME 10, WHOLE GENOME SHOTGUN SEQUENCE"/>
    <property type="match status" value="1"/>
</dbReference>
<evidence type="ECO:0000256" key="1">
    <source>
        <dbReference type="SAM" id="MobiDB-lite"/>
    </source>
</evidence>
<feature type="transmembrane region" description="Helical" evidence="2">
    <location>
        <begin position="671"/>
        <end position="694"/>
    </location>
</feature>
<feature type="transmembrane region" description="Helical" evidence="2">
    <location>
        <begin position="630"/>
        <end position="659"/>
    </location>
</feature>
<dbReference type="AlphaFoldDB" id="A0A0G4M3M3"/>
<feature type="transmembrane region" description="Helical" evidence="2">
    <location>
        <begin position="838"/>
        <end position="857"/>
    </location>
</feature>
<evidence type="ECO:0000313" key="4">
    <source>
        <dbReference type="Proteomes" id="UP000044602"/>
    </source>
</evidence>
<sequence>DLSDESKHLEKKSQFDKPSKTLSTLTFGPDKTPSMTTASASQSHAPSAGHARPLQQKPQPKYKMDVDRPELLRRPSTPDQHGRSSFSSIREDSCGPAQTFTSSKVSSYATAHENAILDDSPTPSPPAIDMAEVQFLPPVTLPNSRLHGNWFPANNFKGWKQINVKGKTASRSFGDLQALHMAWSTPPAPSKGKSKFSLGSAPIEKLPLELLGSIIELLVLDVPPPNGVTRRNVDLMSLLLTSRTMHGATLNALYRNITIPHSRIFRKFLANTTEHPSLGTITRRLDFSHFNNSTLFETASERKTTRNLTSETLLQCLQLTPHLQDVATDARSQQLLAQDDVSALLPVLPKTLRSLSLKGSRMEESHIELLRPLTKHLEELAFGRNLGVMAASKLFVPAEKDEEDTQMADAGDAETEEEEPEEPCALRYVDFSDLWGSELDLVDLFSKKCNLLQATSNPLEVIEVSEQSFKPLSRNKTLERIGWTLQEIGSRCWMVRLHKDGDRGHRWWKMGADHWGMRKIPVARADAMQAGQTAIELTRNAQGLANAASDFRAADKRDLGRQAGHAAFSEGAETGKAVGKTWLKTFEVIPRLVCRALQFVFALIACGFYGHRVDADRKDQDGSGGFSPEWLFAVIVGGLSAVTAVAFLAAAPLSAIPVVGSRIKMVKTYRAFAWDATLFVAWIVVFGIMAGIFLGRDSDDPYKGASTGAMKTAVWVDLVNAIFWAVSGAYGCFKTFLGEKADQATDKIGKKLFEKKQPQAPAKNDGYAESVLRYPQSSARRANTAIMSLTWANVRSLVIFFGPILLPKAYAYYQNLKKARAQAALLIRPVTRPALRTIFFLSFLAFLLVVKATPLFAPENIFALTQSRLQIPVDVLFNRLAALRPANILTPRDEALRARFVNLESRLLYFQFGPAVIADCPFCRSDDPKSYAYYALPAIVAPHLLNLIALAAAASRPFAGPHGPPWRTTVTVAAAALAALDVYLVTAYNPRPNAAALRLGEIDTFHWTARSLRLVALAALDLALAAALYLSSTNRAFAAPPPAAARLERVNRALATVRSKMTAFGIVRNAGVRDEGLRSRQSGYWAHEVRIMGEVMEEREVVEGVNDAIGSGRVDIERIERDAEEYARSVLQAEEEAPVTMVG</sequence>